<dbReference type="AlphaFoldDB" id="C4IZE3"/>
<evidence type="ECO:0000313" key="1">
    <source>
        <dbReference type="EMBL" id="ACR34293.1"/>
    </source>
</evidence>
<proteinExistence type="evidence at transcript level"/>
<reference evidence="1" key="1">
    <citation type="journal article" date="2009" name="PLoS Genet.">
        <title>Sequencing, mapping, and analysis of 27,455 maize full-length cDNAs.</title>
        <authorList>
            <person name="Soderlund C."/>
            <person name="Descour A."/>
            <person name="Kudrna D."/>
            <person name="Bomhoff M."/>
            <person name="Boyd L."/>
            <person name="Currie J."/>
            <person name="Angelova A."/>
            <person name="Collura K."/>
            <person name="Wissotski M."/>
            <person name="Ashley E."/>
            <person name="Morrow D."/>
            <person name="Fernandes J."/>
            <person name="Walbot V."/>
            <person name="Yu Y."/>
        </authorList>
    </citation>
    <scope>NUCLEOTIDE SEQUENCE</scope>
    <source>
        <strain evidence="1">B73</strain>
    </source>
</reference>
<dbReference type="EMBL" id="BT083940">
    <property type="protein sequence ID" value="ACR34293.1"/>
    <property type="molecule type" value="mRNA"/>
</dbReference>
<reference evidence="1" key="2">
    <citation type="submission" date="2012-06" db="EMBL/GenBank/DDBJ databases">
        <authorList>
            <person name="Yu Y."/>
            <person name="Currie J."/>
            <person name="Lomeli R."/>
            <person name="Angelova A."/>
            <person name="Collura K."/>
            <person name="Wissotski M."/>
            <person name="Campos D."/>
            <person name="Kudrna D."/>
            <person name="Golser W."/>
            <person name="Ashely E."/>
            <person name="Descour A."/>
            <person name="Fernandes J."/>
            <person name="Soderlund C."/>
            <person name="Walbot V."/>
        </authorList>
    </citation>
    <scope>NUCLEOTIDE SEQUENCE</scope>
    <source>
        <strain evidence="1">B73</strain>
    </source>
</reference>
<organism evidence="1">
    <name type="scientific">Zea mays</name>
    <name type="common">Maize</name>
    <dbReference type="NCBI Taxonomy" id="4577"/>
    <lineage>
        <taxon>Eukaryota</taxon>
        <taxon>Viridiplantae</taxon>
        <taxon>Streptophyta</taxon>
        <taxon>Embryophyta</taxon>
        <taxon>Tracheophyta</taxon>
        <taxon>Spermatophyta</taxon>
        <taxon>Magnoliopsida</taxon>
        <taxon>Liliopsida</taxon>
        <taxon>Poales</taxon>
        <taxon>Poaceae</taxon>
        <taxon>PACMAD clade</taxon>
        <taxon>Panicoideae</taxon>
        <taxon>Andropogonodae</taxon>
        <taxon>Andropogoneae</taxon>
        <taxon>Tripsacinae</taxon>
        <taxon>Zea</taxon>
    </lineage>
</organism>
<protein>
    <submittedName>
        <fullName evidence="1">Uncharacterized protein</fullName>
    </submittedName>
</protein>
<accession>C4IZE3</accession>
<name>C4IZE3_MAIZE</name>
<sequence>MGRILSIHEKIGQQPLHYDSHHHEQPGLLMGAERRRQTTNQSLGFFNVSTSLANQKHKEWVCFFFHAFLLCPYRARRASLCTSRLSSSAPRSHGLCGCTPACSR</sequence>